<dbReference type="EMBL" id="JH688018">
    <property type="protein sequence ID" value="EJD34038.1"/>
    <property type="molecule type" value="Genomic_DNA"/>
</dbReference>
<name>J0CUM7_AURST</name>
<dbReference type="OrthoDB" id="10660100at2759"/>
<keyword evidence="3" id="KW-1185">Reference proteome</keyword>
<dbReference type="KEGG" id="adl:AURDEDRAFT_176903"/>
<reference evidence="3" key="1">
    <citation type="journal article" date="2012" name="Science">
        <title>The Paleozoic origin of enzymatic lignin decomposition reconstructed from 31 fungal genomes.</title>
        <authorList>
            <person name="Floudas D."/>
            <person name="Binder M."/>
            <person name="Riley R."/>
            <person name="Barry K."/>
            <person name="Blanchette R.A."/>
            <person name="Henrissat B."/>
            <person name="Martinez A.T."/>
            <person name="Otillar R."/>
            <person name="Spatafora J.W."/>
            <person name="Yadav J.S."/>
            <person name="Aerts A."/>
            <person name="Benoit I."/>
            <person name="Boyd A."/>
            <person name="Carlson A."/>
            <person name="Copeland A."/>
            <person name="Coutinho P.M."/>
            <person name="de Vries R.P."/>
            <person name="Ferreira P."/>
            <person name="Findley K."/>
            <person name="Foster B."/>
            <person name="Gaskell J."/>
            <person name="Glotzer D."/>
            <person name="Gorecki P."/>
            <person name="Heitman J."/>
            <person name="Hesse C."/>
            <person name="Hori C."/>
            <person name="Igarashi K."/>
            <person name="Jurgens J.A."/>
            <person name="Kallen N."/>
            <person name="Kersten P."/>
            <person name="Kohler A."/>
            <person name="Kuees U."/>
            <person name="Kumar T.K.A."/>
            <person name="Kuo A."/>
            <person name="LaButti K."/>
            <person name="Larrondo L.F."/>
            <person name="Lindquist E."/>
            <person name="Ling A."/>
            <person name="Lombard V."/>
            <person name="Lucas S."/>
            <person name="Lundell T."/>
            <person name="Martin R."/>
            <person name="McLaughlin D.J."/>
            <person name="Morgenstern I."/>
            <person name="Morin E."/>
            <person name="Murat C."/>
            <person name="Nagy L.G."/>
            <person name="Nolan M."/>
            <person name="Ohm R.A."/>
            <person name="Patyshakuliyeva A."/>
            <person name="Rokas A."/>
            <person name="Ruiz-Duenas F.J."/>
            <person name="Sabat G."/>
            <person name="Salamov A."/>
            <person name="Samejima M."/>
            <person name="Schmutz J."/>
            <person name="Slot J.C."/>
            <person name="St John F."/>
            <person name="Stenlid J."/>
            <person name="Sun H."/>
            <person name="Sun S."/>
            <person name="Syed K."/>
            <person name="Tsang A."/>
            <person name="Wiebenga A."/>
            <person name="Young D."/>
            <person name="Pisabarro A."/>
            <person name="Eastwood D.C."/>
            <person name="Martin F."/>
            <person name="Cullen D."/>
            <person name="Grigoriev I.V."/>
            <person name="Hibbett D.S."/>
        </authorList>
    </citation>
    <scope>NUCLEOTIDE SEQUENCE [LARGE SCALE GENOMIC DNA]</scope>
    <source>
        <strain evidence="3">TFB10046</strain>
    </source>
</reference>
<evidence type="ECO:0000256" key="1">
    <source>
        <dbReference type="SAM" id="MobiDB-lite"/>
    </source>
</evidence>
<dbReference type="Proteomes" id="UP000006514">
    <property type="component" value="Unassembled WGS sequence"/>
</dbReference>
<organism evidence="2 3">
    <name type="scientific">Auricularia subglabra (strain TFB-10046 / SS5)</name>
    <name type="common">White-rot fungus</name>
    <name type="synonym">Auricularia delicata (strain TFB10046)</name>
    <dbReference type="NCBI Taxonomy" id="717982"/>
    <lineage>
        <taxon>Eukaryota</taxon>
        <taxon>Fungi</taxon>
        <taxon>Dikarya</taxon>
        <taxon>Basidiomycota</taxon>
        <taxon>Agaricomycotina</taxon>
        <taxon>Agaricomycetes</taxon>
        <taxon>Auriculariales</taxon>
        <taxon>Auriculariaceae</taxon>
        <taxon>Auricularia</taxon>
    </lineage>
</organism>
<sequence>MSPVNTEPELIVSDIDYKLAPANVVTAKLHDCFTSFHSAGSAREQGSVPELRFKVFGPGEGPEPQPAQDTWKVVDTLRPATYLIPRFGLLDYGVDVRALVYDKMFLTKNDGDFIVQATIPRLPWLEGAARLCTDRTLINGEFHAVTTWEDALAAGLEPEDRWVVQSDGRAYWVHDLVSDLSFLVTRRDLLEGVYIRDLIRGTEYMDGNAKLAALVEPEDQDQEQEPDALGQREWHLVHLSGGRQAAAWWPRREVNYWANSERPVPWWPVVRERAKLLVHPQWLAEFARLGDNWASAFVQGRRNARNDYYYPPRPAGTDAGAFEALDDEVYRHGVLVRPPAFATAMVLDRVNNAVEFVTVYEDWATGGDCNSSSEDGGHGREEDTESTDGWSLSSSAVSAFEDVSDDE</sequence>
<feature type="compositionally biased region" description="Polar residues" evidence="1">
    <location>
        <begin position="387"/>
        <end position="397"/>
    </location>
</feature>
<accession>J0CUM7</accession>
<evidence type="ECO:0000313" key="3">
    <source>
        <dbReference type="Proteomes" id="UP000006514"/>
    </source>
</evidence>
<protein>
    <submittedName>
        <fullName evidence="2">Uncharacterized protein</fullName>
    </submittedName>
</protein>
<evidence type="ECO:0000313" key="2">
    <source>
        <dbReference type="EMBL" id="EJD34038.1"/>
    </source>
</evidence>
<dbReference type="InParanoid" id="J0CUM7"/>
<feature type="region of interest" description="Disordered" evidence="1">
    <location>
        <begin position="367"/>
        <end position="407"/>
    </location>
</feature>
<gene>
    <name evidence="2" type="ORF">AURDEDRAFT_176903</name>
</gene>
<dbReference type="AlphaFoldDB" id="J0CUM7"/>
<proteinExistence type="predicted"/>